<dbReference type="CDD" id="cd06786">
    <property type="entry name" value="cpPDZ1_ScNma111-like"/>
    <property type="match status" value="1"/>
</dbReference>
<comment type="function">
    <text evidence="1">Nuclear serine protease which mediates apoptosis.</text>
</comment>
<proteinExistence type="inferred from homology"/>
<evidence type="ECO:0000256" key="10">
    <source>
        <dbReference type="SAM" id="MobiDB-lite"/>
    </source>
</evidence>
<keyword evidence="6" id="KW-0053">Apoptosis</keyword>
<dbReference type="SMART" id="SM00228">
    <property type="entry name" value="PDZ"/>
    <property type="match status" value="3"/>
</dbReference>
<dbReference type="InterPro" id="IPR009003">
    <property type="entry name" value="Peptidase_S1_PA"/>
</dbReference>
<dbReference type="Pfam" id="PF12812">
    <property type="entry name" value="PDZ_1"/>
    <property type="match status" value="2"/>
</dbReference>
<keyword evidence="8" id="KW-0645">Protease</keyword>
<evidence type="ECO:0000256" key="9">
    <source>
        <dbReference type="ARBA" id="ARBA00023242"/>
    </source>
</evidence>
<keyword evidence="8" id="KW-0720">Serine protease</keyword>
<reference evidence="12" key="1">
    <citation type="submission" date="2014-02" db="EMBL/GenBank/DDBJ databases">
        <authorList>
            <person name="Genoscope - CEA"/>
        </authorList>
    </citation>
    <scope>NUCLEOTIDE SEQUENCE</scope>
    <source>
        <strain evidence="12">LS3</strain>
    </source>
</reference>
<comment type="subcellular location">
    <subcellularLocation>
        <location evidence="2">Nucleus</location>
    </subcellularLocation>
</comment>
<keyword evidence="7" id="KW-0677">Repeat</keyword>
<dbReference type="GO" id="GO:0005634">
    <property type="term" value="C:nucleus"/>
    <property type="evidence" value="ECO:0007669"/>
    <property type="project" value="UniProtKB-SubCell"/>
</dbReference>
<feature type="domain" description="PDZ" evidence="11">
    <location>
        <begin position="338"/>
        <end position="416"/>
    </location>
</feature>
<dbReference type="PANTHER" id="PTHR46366:SF8">
    <property type="entry name" value="PRO-APOPTOTIC SERINE PROTEASE NMA111"/>
    <property type="match status" value="1"/>
</dbReference>
<dbReference type="SUPFAM" id="SSF50494">
    <property type="entry name" value="Trypsin-like serine proteases"/>
    <property type="match status" value="2"/>
</dbReference>
<feature type="region of interest" description="Disordered" evidence="10">
    <location>
        <begin position="1"/>
        <end position="91"/>
    </location>
</feature>
<dbReference type="GO" id="GO:0006915">
    <property type="term" value="P:apoptotic process"/>
    <property type="evidence" value="ECO:0007669"/>
    <property type="project" value="UniProtKB-KW"/>
</dbReference>
<reference evidence="12" key="2">
    <citation type="submission" date="2014-06" db="EMBL/GenBank/DDBJ databases">
        <title>The complete genome of Blastobotrys (Arxula) adeninivorans LS3 - a yeast of biotechnological interest.</title>
        <authorList>
            <person name="Kunze G."/>
            <person name="Gaillardin C."/>
            <person name="Czernicka M."/>
            <person name="Durrens P."/>
            <person name="Martin T."/>
            <person name="Boer E."/>
            <person name="Gabaldon T."/>
            <person name="Cruz J."/>
            <person name="Talla E."/>
            <person name="Marck C."/>
            <person name="Goffeau A."/>
            <person name="Barbe V."/>
            <person name="Baret P."/>
            <person name="Baronian K."/>
            <person name="Beier S."/>
            <person name="Bleykasten C."/>
            <person name="Bode R."/>
            <person name="Casaregola S."/>
            <person name="Despons L."/>
            <person name="Fairhead C."/>
            <person name="Giersberg M."/>
            <person name="Gierski P."/>
            <person name="Hahnel U."/>
            <person name="Hartmann A."/>
            <person name="Jankowska D."/>
            <person name="Jubin C."/>
            <person name="Jung P."/>
            <person name="Lafontaine I."/>
            <person name="Leh-Louis V."/>
            <person name="Lemaire M."/>
            <person name="Marcet-Houben M."/>
            <person name="Mascher M."/>
            <person name="Morel G."/>
            <person name="Richard G.-F."/>
            <person name="Riechen J."/>
            <person name="Sacerdot C."/>
            <person name="Sarkar A."/>
            <person name="Savel G."/>
            <person name="Schacherer J."/>
            <person name="Sherman D."/>
            <person name="Straub M.-L."/>
            <person name="Stein N."/>
            <person name="Thierry A."/>
            <person name="Trautwein-Schult A."/>
            <person name="Westhof E."/>
            <person name="Worch S."/>
            <person name="Dujon B."/>
            <person name="Souciet J.-L."/>
            <person name="Wincker P."/>
            <person name="Scholz U."/>
            <person name="Neuveglise N."/>
        </authorList>
    </citation>
    <scope>NUCLEOTIDE SEQUENCE</scope>
    <source>
        <strain evidence="12">LS3</strain>
    </source>
</reference>
<evidence type="ECO:0000256" key="4">
    <source>
        <dbReference type="ARBA" id="ARBA00020338"/>
    </source>
</evidence>
<feature type="domain" description="PDZ" evidence="11">
    <location>
        <begin position="909"/>
        <end position="990"/>
    </location>
</feature>
<evidence type="ECO:0000259" key="11">
    <source>
        <dbReference type="SMART" id="SM00228"/>
    </source>
</evidence>
<dbReference type="InterPro" id="IPR036034">
    <property type="entry name" value="PDZ_sf"/>
</dbReference>
<evidence type="ECO:0000256" key="8">
    <source>
        <dbReference type="ARBA" id="ARBA00022825"/>
    </source>
</evidence>
<dbReference type="CDD" id="cd06719">
    <property type="entry name" value="PDZ2-4_Nma111p-like"/>
    <property type="match status" value="2"/>
</dbReference>
<dbReference type="PhylomeDB" id="A0A060TJH4"/>
<evidence type="ECO:0000256" key="5">
    <source>
        <dbReference type="ARBA" id="ARBA00021524"/>
    </source>
</evidence>
<keyword evidence="9" id="KW-0539">Nucleus</keyword>
<evidence type="ECO:0000256" key="2">
    <source>
        <dbReference type="ARBA" id="ARBA00004123"/>
    </source>
</evidence>
<dbReference type="Gene3D" id="2.30.42.10">
    <property type="match status" value="3"/>
</dbReference>
<evidence type="ECO:0000313" key="12">
    <source>
        <dbReference type="EMBL" id="CDP38972.1"/>
    </source>
</evidence>
<sequence>MSFNNKRRASTSPSDQFPWTSTKRPHRQGDENNVDNNNVDVATCPKPEKGSMEIDYSEEDQESNNHGNGHGHLVRSDDEGASDSGMSSTMDIAPGQQQAALRTGFESAEWQNTIERVVKSVVAIQFAAPASFDTDPALVSEATGFIVDATKGIIMTNRHVVGPGPFVGYAIFDNHEACDVKPIYRDPVHDFGFLQFDPSKVKHMKVQELELAPDLAKVGCEIRVVGNDAGEKLSILAGFISRLDRNAPDYGDLTYSDFNTEYIQAAASASGGSSGSPVVNIDGKVVALQAGGNNDSSTDFFLPLFRGQRALKCIQNDQPVTRGTIQVQWMLKPFDECRRLGLTPEAELKARKTFPDVIGLLVAETVLPEGPSDGLIQEGDCLLSINGEPISKFVRVDEILDSSVGGEIEIVVERGGSPVTSRIKVGDLHAITPDRYVEVCGALFQNLSYQLARLYAIPVKGVHICDAAGSFRLDGSESKGWILDELDDRPTPDLDAFINVMSTIPDGARVAVKYRHIRDLHSINYSIAYIDRHWRRTFRMAVRNDDTGLWDFHDLGKAPPPKKTEPQTANFVEVENIEGTDCAKLVRSFVKVASLMPMRIEGFPRTLKAGYGLVIDAEKGLVVVSRNIVPYDLCDISITIAESVVVPGKVVFLHPLQNYAVVSYDPSLVIAPLESAKLSSVPLKQGNEVVFIGHNHNLRMVSTKTRVTDVSTVTVPPNSEAPRYRGINLDAIAVDTTVSAQCGSGVLADSDGTIRALWLSCLGERSSDGRDHEYRLGLDITTVSSVLEKLRDGEMPKPRFLDLEVNAIQVVQARIRGVSEDWIRKVEEENSSRHQLFNIMRVATGPSQVLHEGDIILAINGKVITRVGELDVLHDEKELEVTVVRNKEEMTLMVPTVCAEDLDTDRVVMWCGAVLHKPHHAVRQQIKKIHSGVYISGRAQGSPAYQYSIAPTNFITHVNGTPTPSLDEFLDVVRNIPDNTYVRLRVVTFDNVPFACSIKTCYHYFPTGVLEKNEDREWKSYSYDKDGNKVEE</sequence>
<dbReference type="AlphaFoldDB" id="A0A060TJH4"/>
<organism evidence="12">
    <name type="scientific">Blastobotrys adeninivorans</name>
    <name type="common">Yeast</name>
    <name type="synonym">Arxula adeninivorans</name>
    <dbReference type="NCBI Taxonomy" id="409370"/>
    <lineage>
        <taxon>Eukaryota</taxon>
        <taxon>Fungi</taxon>
        <taxon>Dikarya</taxon>
        <taxon>Ascomycota</taxon>
        <taxon>Saccharomycotina</taxon>
        <taxon>Dipodascomycetes</taxon>
        <taxon>Dipodascales</taxon>
        <taxon>Trichomonascaceae</taxon>
        <taxon>Blastobotrys</taxon>
    </lineage>
</organism>
<protein>
    <recommendedName>
        <fullName evidence="4">Pro-apoptotic serine protease NMA111</fullName>
    </recommendedName>
    <alternativeName>
        <fullName evidence="5">Pro-apoptotic serine protease nma111</fullName>
    </alternativeName>
</protein>
<dbReference type="InterPro" id="IPR001478">
    <property type="entry name" value="PDZ"/>
</dbReference>
<dbReference type="Pfam" id="PF13365">
    <property type="entry name" value="Trypsin_2"/>
    <property type="match status" value="1"/>
</dbReference>
<dbReference type="EMBL" id="HG937694">
    <property type="protein sequence ID" value="CDP38972.1"/>
    <property type="molecule type" value="Genomic_DNA"/>
</dbReference>
<dbReference type="SUPFAM" id="SSF50156">
    <property type="entry name" value="PDZ domain-like"/>
    <property type="match status" value="3"/>
</dbReference>
<keyword evidence="8" id="KW-0378">Hydrolase</keyword>
<evidence type="ECO:0000256" key="7">
    <source>
        <dbReference type="ARBA" id="ARBA00022737"/>
    </source>
</evidence>
<name>A0A060TJH4_BLAAD</name>
<dbReference type="GO" id="GO:0004252">
    <property type="term" value="F:serine-type endopeptidase activity"/>
    <property type="evidence" value="ECO:0007669"/>
    <property type="project" value="InterPro"/>
</dbReference>
<dbReference type="InterPro" id="IPR025926">
    <property type="entry name" value="PDZ-like_dom"/>
</dbReference>
<dbReference type="GO" id="GO:0006508">
    <property type="term" value="P:proteolysis"/>
    <property type="evidence" value="ECO:0007669"/>
    <property type="project" value="UniProtKB-KW"/>
</dbReference>
<dbReference type="PRINTS" id="PR00834">
    <property type="entry name" value="PROTEASES2C"/>
</dbReference>
<gene>
    <name evidence="12" type="ORF">GNLVRS02_ARAD1D46794g</name>
</gene>
<evidence type="ECO:0000256" key="1">
    <source>
        <dbReference type="ARBA" id="ARBA00002558"/>
    </source>
</evidence>
<evidence type="ECO:0000256" key="3">
    <source>
        <dbReference type="ARBA" id="ARBA00010541"/>
    </source>
</evidence>
<feature type="compositionally biased region" description="Polar residues" evidence="10">
    <location>
        <begin position="10"/>
        <end position="22"/>
    </location>
</feature>
<dbReference type="InterPro" id="IPR041489">
    <property type="entry name" value="PDZ_6"/>
</dbReference>
<dbReference type="Pfam" id="PF17820">
    <property type="entry name" value="PDZ_6"/>
    <property type="match status" value="1"/>
</dbReference>
<dbReference type="PANTHER" id="PTHR46366">
    <property type="entry name" value="PRO-APOPTOTIC SERINE PROTEASE NMA111"/>
    <property type="match status" value="1"/>
</dbReference>
<evidence type="ECO:0000256" key="6">
    <source>
        <dbReference type="ARBA" id="ARBA00022703"/>
    </source>
</evidence>
<accession>A0A060TJH4</accession>
<feature type="domain" description="PDZ" evidence="11">
    <location>
        <begin position="804"/>
        <end position="887"/>
    </location>
</feature>
<dbReference type="Gene3D" id="2.40.10.120">
    <property type="match status" value="2"/>
</dbReference>
<comment type="similarity">
    <text evidence="3">Belongs to the peptidase S1C family.</text>
</comment>
<dbReference type="InterPro" id="IPR001940">
    <property type="entry name" value="Peptidase_S1C"/>
</dbReference>